<dbReference type="Proteomes" id="UP000194841">
    <property type="component" value="Unassembled WGS sequence"/>
</dbReference>
<dbReference type="AlphaFoldDB" id="A0A244CU41"/>
<keyword evidence="3 5" id="KW-0378">Hydrolase</keyword>
<dbReference type="FunFam" id="3.20.20.140:FF:000005">
    <property type="entry name" value="TatD family hydrolase"/>
    <property type="match status" value="1"/>
</dbReference>
<feature type="binding site" evidence="4">
    <location>
        <position position="8"/>
    </location>
    <ligand>
        <name>a divalent metal cation</name>
        <dbReference type="ChEBI" id="CHEBI:60240"/>
        <label>1</label>
    </ligand>
</feature>
<comment type="similarity">
    <text evidence="1">Belongs to the metallo-dependent hydrolases superfamily. TatD-type hydrolase family.</text>
</comment>
<dbReference type="InterPro" id="IPR001130">
    <property type="entry name" value="TatD-like"/>
</dbReference>
<dbReference type="GO" id="GO:0005829">
    <property type="term" value="C:cytosol"/>
    <property type="evidence" value="ECO:0007669"/>
    <property type="project" value="TreeGrafter"/>
</dbReference>
<dbReference type="InterPro" id="IPR032466">
    <property type="entry name" value="Metal_Hydrolase"/>
</dbReference>
<dbReference type="EMBL" id="MWPV01000001">
    <property type="protein sequence ID" value="OUL59111.1"/>
    <property type="molecule type" value="Genomic_DNA"/>
</dbReference>
<evidence type="ECO:0000256" key="4">
    <source>
        <dbReference type="PIRSR" id="PIRSR005902-1"/>
    </source>
</evidence>
<dbReference type="PANTHER" id="PTHR46124">
    <property type="entry name" value="D-AMINOACYL-TRNA DEACYLASE"/>
    <property type="match status" value="1"/>
</dbReference>
<reference evidence="5 6" key="1">
    <citation type="submission" date="2017-02" db="EMBL/GenBank/DDBJ databases">
        <title>Pseudoalteromonas ulvae TC14 Genome.</title>
        <authorList>
            <person name="Molmeret M."/>
        </authorList>
    </citation>
    <scope>NUCLEOTIDE SEQUENCE [LARGE SCALE GENOMIC DNA]</scope>
    <source>
        <strain evidence="5">TC14</strain>
    </source>
</reference>
<keyword evidence="2 4" id="KW-0479">Metal-binding</keyword>
<dbReference type="PROSITE" id="PS01137">
    <property type="entry name" value="TATD_1"/>
    <property type="match status" value="1"/>
</dbReference>
<evidence type="ECO:0000313" key="5">
    <source>
        <dbReference type="EMBL" id="OUL59111.1"/>
    </source>
</evidence>
<feature type="binding site" evidence="4">
    <location>
        <position position="205"/>
    </location>
    <ligand>
        <name>a divalent metal cation</name>
        <dbReference type="ChEBI" id="CHEBI:60240"/>
        <label>1</label>
    </ligand>
</feature>
<comment type="caution">
    <text evidence="5">The sequence shown here is derived from an EMBL/GenBank/DDBJ whole genome shotgun (WGS) entry which is preliminary data.</text>
</comment>
<dbReference type="CDD" id="cd01310">
    <property type="entry name" value="TatD_DNAse"/>
    <property type="match status" value="1"/>
</dbReference>
<dbReference type="PIRSF" id="PIRSF005902">
    <property type="entry name" value="DNase_TatD"/>
    <property type="match status" value="1"/>
</dbReference>
<dbReference type="InterPro" id="IPR018228">
    <property type="entry name" value="DNase_TatD-rel_CS"/>
</dbReference>
<evidence type="ECO:0000313" key="6">
    <source>
        <dbReference type="Proteomes" id="UP000194841"/>
    </source>
</evidence>
<dbReference type="SUPFAM" id="SSF51556">
    <property type="entry name" value="Metallo-dependent hydrolases"/>
    <property type="match status" value="1"/>
</dbReference>
<dbReference type="PANTHER" id="PTHR46124:SF3">
    <property type="entry name" value="HYDROLASE"/>
    <property type="match status" value="1"/>
</dbReference>
<gene>
    <name evidence="5" type="ORF">B1199_02200</name>
</gene>
<proteinExistence type="inferred from homology"/>
<name>A0A244CU41_PSEDV</name>
<keyword evidence="6" id="KW-1185">Reference proteome</keyword>
<protein>
    <submittedName>
        <fullName evidence="5">Hydrolase</fullName>
    </submittedName>
</protein>
<dbReference type="OrthoDB" id="9810005at2"/>
<feature type="binding site" evidence="4">
    <location>
        <position position="155"/>
    </location>
    <ligand>
        <name>a divalent metal cation</name>
        <dbReference type="ChEBI" id="CHEBI:60240"/>
        <label>2</label>
    </ligand>
</feature>
<dbReference type="GO" id="GO:0046872">
    <property type="term" value="F:metal ion binding"/>
    <property type="evidence" value="ECO:0007669"/>
    <property type="project" value="UniProtKB-KW"/>
</dbReference>
<evidence type="ECO:0000256" key="1">
    <source>
        <dbReference type="ARBA" id="ARBA00009275"/>
    </source>
</evidence>
<accession>A0A244CU41</accession>
<feature type="binding site" evidence="4">
    <location>
        <position position="97"/>
    </location>
    <ligand>
        <name>a divalent metal cation</name>
        <dbReference type="ChEBI" id="CHEBI:60240"/>
        <label>1</label>
    </ligand>
</feature>
<dbReference type="PROSITE" id="PS01091">
    <property type="entry name" value="TATD_3"/>
    <property type="match status" value="1"/>
</dbReference>
<feature type="binding site" evidence="4">
    <location>
        <position position="10"/>
    </location>
    <ligand>
        <name>a divalent metal cation</name>
        <dbReference type="ChEBI" id="CHEBI:60240"/>
        <label>1</label>
    </ligand>
</feature>
<evidence type="ECO:0000256" key="3">
    <source>
        <dbReference type="ARBA" id="ARBA00022801"/>
    </source>
</evidence>
<dbReference type="RefSeq" id="WP_086742506.1">
    <property type="nucleotide sequence ID" value="NZ_MWPV01000001.1"/>
</dbReference>
<dbReference type="Pfam" id="PF01026">
    <property type="entry name" value="TatD_DNase"/>
    <property type="match status" value="1"/>
</dbReference>
<dbReference type="GO" id="GO:0016788">
    <property type="term" value="F:hydrolase activity, acting on ester bonds"/>
    <property type="evidence" value="ECO:0007669"/>
    <property type="project" value="InterPro"/>
</dbReference>
<sequence length="256" mass="28594">MSALIDSHCHFDFSAFDDQREQIIEQCKAVGIERLIVPGVDLMQCLALIKFKEQYADFIDIAFGLHPYFLDQQCDDAMNQLAALCRQHRDLIIAIGECGIDRNQPELASQSQLFIEHIKLANELELPLIVHHRQSHDLIQAAFKKVRPKFGGIIHAFSGSEQIARYYCDLGFKLGVGGIISYARSHKTQQTLASIPLALLVLETDAPSMPLSGAQGQDNSPLALCEILSCLQAIRAEPAEQVCQQVYQSTKDIFRI</sequence>
<evidence type="ECO:0000256" key="2">
    <source>
        <dbReference type="ARBA" id="ARBA00022723"/>
    </source>
</evidence>
<dbReference type="Gene3D" id="3.20.20.140">
    <property type="entry name" value="Metal-dependent hydrolases"/>
    <property type="match status" value="1"/>
</dbReference>
<organism evidence="5 6">
    <name type="scientific">Pseudoalteromonas ulvae</name>
    <dbReference type="NCBI Taxonomy" id="107327"/>
    <lineage>
        <taxon>Bacteria</taxon>
        <taxon>Pseudomonadati</taxon>
        <taxon>Pseudomonadota</taxon>
        <taxon>Gammaproteobacteria</taxon>
        <taxon>Alteromonadales</taxon>
        <taxon>Pseudoalteromonadaceae</taxon>
        <taxon>Pseudoalteromonas</taxon>
    </lineage>
</organism>
<feature type="binding site" evidence="4">
    <location>
        <position position="131"/>
    </location>
    <ligand>
        <name>a divalent metal cation</name>
        <dbReference type="ChEBI" id="CHEBI:60240"/>
        <label>2</label>
    </ligand>
</feature>